<evidence type="ECO:0000256" key="1">
    <source>
        <dbReference type="ARBA" id="ARBA00004651"/>
    </source>
</evidence>
<dbReference type="Proteomes" id="UP000317078">
    <property type="component" value="Unassembled WGS sequence"/>
</dbReference>
<dbReference type="SMART" id="SM00304">
    <property type="entry name" value="HAMP"/>
    <property type="match status" value="1"/>
</dbReference>
<evidence type="ECO:0000256" key="8">
    <source>
        <dbReference type="PROSITE-ProRule" id="PRU00284"/>
    </source>
</evidence>
<dbReference type="CDD" id="cd06225">
    <property type="entry name" value="HAMP"/>
    <property type="match status" value="1"/>
</dbReference>
<dbReference type="GO" id="GO:0006935">
    <property type="term" value="P:chemotaxis"/>
    <property type="evidence" value="ECO:0007669"/>
    <property type="project" value="InterPro"/>
</dbReference>
<feature type="domain" description="Methyl-accepting transducer" evidence="10">
    <location>
        <begin position="300"/>
        <end position="522"/>
    </location>
</feature>
<name>A0A502ELT6_9PROT</name>
<evidence type="ECO:0000313" key="13">
    <source>
        <dbReference type="Proteomes" id="UP000317078"/>
    </source>
</evidence>
<dbReference type="SUPFAM" id="SSF58104">
    <property type="entry name" value="Methyl-accepting chemotaxis protein (MCP) signaling domain"/>
    <property type="match status" value="1"/>
</dbReference>
<keyword evidence="3 9" id="KW-0812">Transmembrane</keyword>
<dbReference type="PROSITE" id="PS50111">
    <property type="entry name" value="CHEMOTAXIS_TRANSDUC_2"/>
    <property type="match status" value="1"/>
</dbReference>
<dbReference type="Pfam" id="PF17202">
    <property type="entry name" value="sCache_3_3"/>
    <property type="match status" value="1"/>
</dbReference>
<dbReference type="Gene3D" id="1.10.287.950">
    <property type="entry name" value="Methyl-accepting chemotaxis protein"/>
    <property type="match status" value="1"/>
</dbReference>
<sequence length="663" mass="68412">MRSRPGIVVQLLGYALLSVLIAITGVVGWTLWNVRGAQFESAQAALTTNFAILEDALRPVGKEWRLRDGKLTLNGHSIEGREDIVDKVRQLAGGNATIFADDTRVLTNVMAANGTRATGTKLAAGPVRDAVIGRGETYRGEAVILGVPHLTIYQPLRDPEGQRVGIVYVGVPLTGVEATVSRILHGSLLGGAVLLLVVGSLLLLVMRRALRPLGDLARAVRGIAAGDLDQPAPCADRTDQLGQIGRAIEVLRDGALRARQAENEAAAERAAKDRRGEAMERLTTDFGTTVSGVLVKLTGSADGMRSAAAGMAEAAEKTKVEMESTVSDANASSQSLATVAAATEQLTASVGEISRQVGQAATAAQDAVARARSTDTTVAGLSDAAGQITEVVRLISDIAGQTNLLALNATIEAARAGDAGKGFAVVAAEVKQLASQTAQATSRIGAQVGAIQAATGEAVEAVRGVAAAIDQVSEIASAIAASVEQQGAATREIAVQVQAVSKVTDSATHAMRDVCATAEQSGAISGTVLQAADQVAGQSDGLRQDVDHFLNAMRAVQSGDERGKYERIPGAGAPTRLKCATYGTGSATLRDISLGGASLACEWPCDVGAEVLVGLPGESDFAWARIVSSREGVLDVAFRQDAPTQALVTRAMDGLKSRSNKAA</sequence>
<feature type="domain" description="HAMP" evidence="11">
    <location>
        <begin position="207"/>
        <end position="260"/>
    </location>
</feature>
<dbReference type="SMART" id="SM00283">
    <property type="entry name" value="MA"/>
    <property type="match status" value="1"/>
</dbReference>
<evidence type="ECO:0000259" key="10">
    <source>
        <dbReference type="PROSITE" id="PS50111"/>
    </source>
</evidence>
<protein>
    <submittedName>
        <fullName evidence="12">Methyl-accepting chemotaxis protein</fullName>
    </submittedName>
</protein>
<keyword evidence="6 8" id="KW-0807">Transducer</keyword>
<evidence type="ECO:0000256" key="9">
    <source>
        <dbReference type="SAM" id="Phobius"/>
    </source>
</evidence>
<keyword evidence="4 9" id="KW-1133">Transmembrane helix</keyword>
<comment type="caution">
    <text evidence="12">The sequence shown here is derived from an EMBL/GenBank/DDBJ whole genome shotgun (WGS) entry which is preliminary data.</text>
</comment>
<dbReference type="SUPFAM" id="SSF103190">
    <property type="entry name" value="Sensory domain-like"/>
    <property type="match status" value="1"/>
</dbReference>
<feature type="transmembrane region" description="Helical" evidence="9">
    <location>
        <begin position="183"/>
        <end position="205"/>
    </location>
</feature>
<dbReference type="InterPro" id="IPR003660">
    <property type="entry name" value="HAMP_dom"/>
</dbReference>
<dbReference type="InterPro" id="IPR033463">
    <property type="entry name" value="sCache_3"/>
</dbReference>
<evidence type="ECO:0000256" key="5">
    <source>
        <dbReference type="ARBA" id="ARBA00023136"/>
    </source>
</evidence>
<dbReference type="PANTHER" id="PTHR32089">
    <property type="entry name" value="METHYL-ACCEPTING CHEMOTAXIS PROTEIN MCPB"/>
    <property type="match status" value="1"/>
</dbReference>
<dbReference type="Gene3D" id="6.10.340.10">
    <property type="match status" value="1"/>
</dbReference>
<gene>
    <name evidence="12" type="ORF">EAH89_30080</name>
</gene>
<feature type="transmembrane region" description="Helical" evidence="9">
    <location>
        <begin position="12"/>
        <end position="32"/>
    </location>
</feature>
<dbReference type="GO" id="GO:0007165">
    <property type="term" value="P:signal transduction"/>
    <property type="evidence" value="ECO:0007669"/>
    <property type="project" value="UniProtKB-KW"/>
</dbReference>
<comment type="subcellular location">
    <subcellularLocation>
        <location evidence="1">Cell membrane</location>
        <topology evidence="1">Multi-pass membrane protein</topology>
    </subcellularLocation>
</comment>
<proteinExistence type="inferred from homology"/>
<evidence type="ECO:0000256" key="7">
    <source>
        <dbReference type="ARBA" id="ARBA00029447"/>
    </source>
</evidence>
<evidence type="ECO:0000256" key="6">
    <source>
        <dbReference type="ARBA" id="ARBA00023224"/>
    </source>
</evidence>
<evidence type="ECO:0000259" key="11">
    <source>
        <dbReference type="PROSITE" id="PS50885"/>
    </source>
</evidence>
<evidence type="ECO:0000313" key="12">
    <source>
        <dbReference type="EMBL" id="TPG37490.1"/>
    </source>
</evidence>
<dbReference type="PANTHER" id="PTHR32089:SF112">
    <property type="entry name" value="LYSOZYME-LIKE PROTEIN-RELATED"/>
    <property type="match status" value="1"/>
</dbReference>
<dbReference type="Pfam" id="PF00015">
    <property type="entry name" value="MCPsignal"/>
    <property type="match status" value="1"/>
</dbReference>
<reference evidence="12 13" key="1">
    <citation type="journal article" date="2019" name="Environ. Microbiol.">
        <title>Species interactions and distinct microbial communities in high Arctic permafrost affected cryosols are associated with the CH4 and CO2 gas fluxes.</title>
        <authorList>
            <person name="Altshuler I."/>
            <person name="Hamel J."/>
            <person name="Turney S."/>
            <person name="Magnuson E."/>
            <person name="Levesque R."/>
            <person name="Greer C."/>
            <person name="Whyte L.G."/>
        </authorList>
    </citation>
    <scope>NUCLEOTIDE SEQUENCE [LARGE SCALE GENOMIC DNA]</scope>
    <source>
        <strain evidence="12 13">S9.3B</strain>
    </source>
</reference>
<keyword evidence="13" id="KW-1185">Reference proteome</keyword>
<comment type="similarity">
    <text evidence="7">Belongs to the methyl-accepting chemotaxis (MCP) protein family.</text>
</comment>
<organism evidence="12 13">
    <name type="scientific">Muricoccus nepalensis</name>
    <dbReference type="NCBI Taxonomy" id="1854500"/>
    <lineage>
        <taxon>Bacteria</taxon>
        <taxon>Pseudomonadati</taxon>
        <taxon>Pseudomonadota</taxon>
        <taxon>Alphaproteobacteria</taxon>
        <taxon>Acetobacterales</taxon>
        <taxon>Roseomonadaceae</taxon>
        <taxon>Muricoccus</taxon>
    </lineage>
</organism>
<dbReference type="InterPro" id="IPR029151">
    <property type="entry name" value="Sensor-like_sf"/>
</dbReference>
<evidence type="ECO:0000256" key="2">
    <source>
        <dbReference type="ARBA" id="ARBA00022475"/>
    </source>
</evidence>
<dbReference type="InterPro" id="IPR004090">
    <property type="entry name" value="Chemotax_Me-accpt_rcpt"/>
</dbReference>
<dbReference type="GO" id="GO:0004888">
    <property type="term" value="F:transmembrane signaling receptor activity"/>
    <property type="evidence" value="ECO:0007669"/>
    <property type="project" value="InterPro"/>
</dbReference>
<evidence type="ECO:0000256" key="3">
    <source>
        <dbReference type="ARBA" id="ARBA00022692"/>
    </source>
</evidence>
<dbReference type="AlphaFoldDB" id="A0A502ELT6"/>
<accession>A0A502ELT6</accession>
<dbReference type="Pfam" id="PF00672">
    <property type="entry name" value="HAMP"/>
    <property type="match status" value="1"/>
</dbReference>
<dbReference type="PRINTS" id="PR00260">
    <property type="entry name" value="CHEMTRNSDUCR"/>
</dbReference>
<evidence type="ECO:0000256" key="4">
    <source>
        <dbReference type="ARBA" id="ARBA00022989"/>
    </source>
</evidence>
<dbReference type="GO" id="GO:0005886">
    <property type="term" value="C:plasma membrane"/>
    <property type="evidence" value="ECO:0007669"/>
    <property type="project" value="UniProtKB-SubCell"/>
</dbReference>
<keyword evidence="5 9" id="KW-0472">Membrane</keyword>
<dbReference type="PROSITE" id="PS50885">
    <property type="entry name" value="HAMP"/>
    <property type="match status" value="1"/>
</dbReference>
<keyword evidence="2" id="KW-1003">Cell membrane</keyword>
<dbReference type="InterPro" id="IPR004089">
    <property type="entry name" value="MCPsignal_dom"/>
</dbReference>
<dbReference type="EMBL" id="RCZP01000092">
    <property type="protein sequence ID" value="TPG37490.1"/>
    <property type="molecule type" value="Genomic_DNA"/>
</dbReference>